<dbReference type="eggNOG" id="COG0687">
    <property type="taxonomic scope" value="Bacteria"/>
</dbReference>
<dbReference type="InterPro" id="IPR006311">
    <property type="entry name" value="TAT_signal"/>
</dbReference>
<dbReference type="OrthoDB" id="9812255at2"/>
<proteinExistence type="predicted"/>
<dbReference type="Proteomes" id="UP000002586">
    <property type="component" value="Chromosome"/>
</dbReference>
<dbReference type="Pfam" id="PF13416">
    <property type="entry name" value="SBP_bac_8"/>
    <property type="match status" value="1"/>
</dbReference>
<dbReference type="AlphaFoldDB" id="A0L6Y4"/>
<dbReference type="KEGG" id="mgm:Mmc1_1216"/>
<evidence type="ECO:0000313" key="3">
    <source>
        <dbReference type="Proteomes" id="UP000002586"/>
    </source>
</evidence>
<evidence type="ECO:0000256" key="1">
    <source>
        <dbReference type="ARBA" id="ARBA00022729"/>
    </source>
</evidence>
<dbReference type="PANTHER" id="PTHR30222">
    <property type="entry name" value="SPERMIDINE/PUTRESCINE-BINDING PERIPLASMIC PROTEIN"/>
    <property type="match status" value="1"/>
</dbReference>
<protein>
    <submittedName>
        <fullName evidence="2">Signal peptide prediction</fullName>
    </submittedName>
</protein>
<dbReference type="EMBL" id="CP000471">
    <property type="protein sequence ID" value="ABK43727.1"/>
    <property type="molecule type" value="Genomic_DNA"/>
</dbReference>
<reference evidence="2 3" key="2">
    <citation type="journal article" date="2012" name="Int. J. Syst. Evol. Microbiol.">
        <title>Magnetococcus marinus gen. nov., sp. nov., a marine, magnetotactic bacterium that represents a novel lineage (Magnetococcaceae fam. nov.; Magnetococcales ord. nov.) at the base of the Alphaproteobacteria.</title>
        <authorList>
            <person name="Bazylinski D.A."/>
            <person name="Williams T.J."/>
            <person name="Lefevre C.T."/>
            <person name="Berg R.J."/>
            <person name="Zhang C.L."/>
            <person name="Bowser S.S."/>
            <person name="Dean A.J."/>
            <person name="Beveridge T.J."/>
        </authorList>
    </citation>
    <scope>NUCLEOTIDE SEQUENCE [LARGE SCALE GENOMIC DNA]</scope>
    <source>
        <strain evidence="3">ATCC BAA-1437 / JCM 17883 / MC-1</strain>
    </source>
</reference>
<dbReference type="RefSeq" id="WP_011712882.1">
    <property type="nucleotide sequence ID" value="NC_008576.1"/>
</dbReference>
<name>A0L6Y4_MAGMM</name>
<accession>A0L6Y4</accession>
<keyword evidence="3" id="KW-1185">Reference proteome</keyword>
<reference evidence="3" key="1">
    <citation type="journal article" date="2009" name="Appl. Environ. Microbiol.">
        <title>Complete genome sequence of the chemolithoautotrophic marine magnetotactic coccus strain MC-1.</title>
        <authorList>
            <person name="Schubbe S."/>
            <person name="Williams T.J."/>
            <person name="Xie G."/>
            <person name="Kiss H.E."/>
            <person name="Brettin T.S."/>
            <person name="Martinez D."/>
            <person name="Ross C.A."/>
            <person name="Schuler D."/>
            <person name="Cox B.L."/>
            <person name="Nealson K.H."/>
            <person name="Bazylinski D.A."/>
        </authorList>
    </citation>
    <scope>NUCLEOTIDE SEQUENCE [LARGE SCALE GENOMIC DNA]</scope>
    <source>
        <strain evidence="3">ATCC BAA-1437 / JCM 17883 / MC-1</strain>
    </source>
</reference>
<dbReference type="PROSITE" id="PS51318">
    <property type="entry name" value="TAT"/>
    <property type="match status" value="1"/>
</dbReference>
<dbReference type="STRING" id="156889.Mmc1_1216"/>
<dbReference type="Gene3D" id="3.40.190.10">
    <property type="entry name" value="Periplasmic binding protein-like II"/>
    <property type="match status" value="1"/>
</dbReference>
<dbReference type="NCBIfam" id="TIGR01409">
    <property type="entry name" value="TAT_signal_seq"/>
    <property type="match status" value="1"/>
</dbReference>
<organism evidence="2 3">
    <name type="scientific">Magnetococcus marinus (strain ATCC BAA-1437 / JCM 17883 / MC-1)</name>
    <dbReference type="NCBI Taxonomy" id="156889"/>
    <lineage>
        <taxon>Bacteria</taxon>
        <taxon>Pseudomonadati</taxon>
        <taxon>Pseudomonadota</taxon>
        <taxon>Magnetococcia</taxon>
        <taxon>Magnetococcales</taxon>
        <taxon>Magnetococcaceae</taxon>
        <taxon>Magnetococcus</taxon>
    </lineage>
</organism>
<dbReference type="InterPro" id="IPR019546">
    <property type="entry name" value="TAT_signal_bac_arc"/>
</dbReference>
<gene>
    <name evidence="2" type="ordered locus">Mmc1_1216</name>
</gene>
<dbReference type="SUPFAM" id="SSF53850">
    <property type="entry name" value="Periplasmic binding protein-like II"/>
    <property type="match status" value="1"/>
</dbReference>
<dbReference type="InterPro" id="IPR006059">
    <property type="entry name" value="SBP"/>
</dbReference>
<sequence precursor="true">MPELPTPQQSPSDLSRRRFLQGTAATAASGVLGAPYVQAAKPVLRVLGTHVTLREPIRKQAEADLGFAIEFHPGGSARVQQRAASRPESFDIYEQWSNSMNILWRTQAIQPLDIRRINYWHEINDLSKTGRLTAEANLGLGDAPYTLLYVQADGTLGAKPTAQISFLPYVHNVDAFGYDTRTIPKGRAYETESWGWLLDERWRGRVAIVNEPTIGLFDLALAVQAKGMMQFADIGNMTEQEVDQLFNILITYKRNGHFSGFWNSVPESAEMIASGQAVIASMFSPAVADLNEQGIPAAYAAPKEGYRAWHGVMCLSSQTRGRVEDMAYAYMNWWLSGWPGAFVARQGYYISNPQRSRPLLSPAEWNYWYEGKPASEDLLGPEGHVAVRKGSVRNGGSYWHRFSHVAVWNTVMNTYEYSLPRWHEFLLS</sequence>
<dbReference type="HOGENOM" id="CLU_053523_0_0_5"/>
<keyword evidence="1" id="KW-0732">Signal</keyword>
<dbReference type="PANTHER" id="PTHR30222:SF17">
    <property type="entry name" value="SPERMIDINE_PUTRESCINE-BINDING PERIPLASMIC PROTEIN"/>
    <property type="match status" value="1"/>
</dbReference>
<evidence type="ECO:0000313" key="2">
    <source>
        <dbReference type="EMBL" id="ABK43727.1"/>
    </source>
</evidence>